<dbReference type="STRING" id="29760.D7U9E3"/>
<dbReference type="PaxDb" id="29760-VIT_18s0041g00170.t01"/>
<protein>
    <recommendedName>
        <fullName evidence="1">BCD1 alpha/beta domain-containing protein</fullName>
    </recommendedName>
</protein>
<keyword evidence="3" id="KW-1185">Reference proteome</keyword>
<dbReference type="InterPro" id="IPR057721">
    <property type="entry name" value="BCD1_alpha/beta"/>
</dbReference>
<evidence type="ECO:0000313" key="2">
    <source>
        <dbReference type="EMBL" id="CBI39357.3"/>
    </source>
</evidence>
<reference evidence="3" key="1">
    <citation type="journal article" date="2007" name="Nature">
        <title>The grapevine genome sequence suggests ancestral hexaploidization in major angiosperm phyla.</title>
        <authorList>
            <consortium name="The French-Italian Public Consortium for Grapevine Genome Characterization."/>
            <person name="Jaillon O."/>
            <person name="Aury J.-M."/>
            <person name="Noel B."/>
            <person name="Policriti A."/>
            <person name="Clepet C."/>
            <person name="Casagrande A."/>
            <person name="Choisne N."/>
            <person name="Aubourg S."/>
            <person name="Vitulo N."/>
            <person name="Jubin C."/>
            <person name="Vezzi A."/>
            <person name="Legeai F."/>
            <person name="Hugueney P."/>
            <person name="Dasilva C."/>
            <person name="Horner D."/>
            <person name="Mica E."/>
            <person name="Jublot D."/>
            <person name="Poulain J."/>
            <person name="Bruyere C."/>
            <person name="Billault A."/>
            <person name="Segurens B."/>
            <person name="Gouyvenoux M."/>
            <person name="Ugarte E."/>
            <person name="Cattonaro F."/>
            <person name="Anthouard V."/>
            <person name="Vico V."/>
            <person name="Del Fabbro C."/>
            <person name="Alaux M."/>
            <person name="Di Gaspero G."/>
            <person name="Dumas V."/>
            <person name="Felice N."/>
            <person name="Paillard S."/>
            <person name="Juman I."/>
            <person name="Moroldo M."/>
            <person name="Scalabrin S."/>
            <person name="Canaguier A."/>
            <person name="Le Clainche I."/>
            <person name="Malacrida G."/>
            <person name="Durand E."/>
            <person name="Pesole G."/>
            <person name="Laucou V."/>
            <person name="Chatelet P."/>
            <person name="Merdinoglu D."/>
            <person name="Delledonne M."/>
            <person name="Pezzotti M."/>
            <person name="Lecharny A."/>
            <person name="Scarpelli C."/>
            <person name="Artiguenave F."/>
            <person name="Pe M.E."/>
            <person name="Valle G."/>
            <person name="Morgante M."/>
            <person name="Caboche M."/>
            <person name="Adam-Blondon A.-F."/>
            <person name="Weissenbach J."/>
            <person name="Quetier F."/>
            <person name="Wincker P."/>
        </authorList>
    </citation>
    <scope>NUCLEOTIDE SEQUENCE [LARGE SCALE GENOMIC DNA]</scope>
    <source>
        <strain evidence="3">cv. Pinot noir / PN40024</strain>
    </source>
</reference>
<evidence type="ECO:0000259" key="1">
    <source>
        <dbReference type="Pfam" id="PF25790"/>
    </source>
</evidence>
<evidence type="ECO:0000313" key="3">
    <source>
        <dbReference type="Proteomes" id="UP000009183"/>
    </source>
</evidence>
<gene>
    <name evidence="2" type="ordered locus">VIT_18s0041g00170</name>
</gene>
<dbReference type="InParanoid" id="D7U9E3"/>
<proteinExistence type="predicted"/>
<dbReference type="AlphaFoldDB" id="D7U9E3"/>
<dbReference type="HOGENOM" id="CLU_2459262_0_0_1"/>
<dbReference type="Proteomes" id="UP000009183">
    <property type="component" value="Chromosome 18"/>
</dbReference>
<dbReference type="EMBL" id="FN596744">
    <property type="protein sequence ID" value="CBI39357.3"/>
    <property type="molecule type" value="Genomic_DNA"/>
</dbReference>
<name>D7U9E3_VITVI</name>
<feature type="domain" description="BCD1 alpha/beta" evidence="1">
    <location>
        <begin position="8"/>
        <end position="59"/>
    </location>
</feature>
<sequence length="89" mass="10135">MVVSYLTDVVLLDHGMKENSTLSSVIENHLTPGPWNKLKPFCTEQLDSLKFFICKYPKVTFPARKRIDCSDFGRVFPVKELEEGEIPGC</sequence>
<accession>D7U9E3</accession>
<organism evidence="2 3">
    <name type="scientific">Vitis vinifera</name>
    <name type="common">Grape</name>
    <dbReference type="NCBI Taxonomy" id="29760"/>
    <lineage>
        <taxon>Eukaryota</taxon>
        <taxon>Viridiplantae</taxon>
        <taxon>Streptophyta</taxon>
        <taxon>Embryophyta</taxon>
        <taxon>Tracheophyta</taxon>
        <taxon>Spermatophyta</taxon>
        <taxon>Magnoliopsida</taxon>
        <taxon>eudicotyledons</taxon>
        <taxon>Gunneridae</taxon>
        <taxon>Pentapetalae</taxon>
        <taxon>rosids</taxon>
        <taxon>Vitales</taxon>
        <taxon>Vitaceae</taxon>
        <taxon>Viteae</taxon>
        <taxon>Vitis</taxon>
    </lineage>
</organism>
<dbReference type="Pfam" id="PF25790">
    <property type="entry name" value="BCD1"/>
    <property type="match status" value="1"/>
</dbReference>